<dbReference type="KEGG" id="mmes:MMSR116_11420"/>
<reference evidence="2 3" key="2">
    <citation type="journal article" date="2013" name="Genome Announc.">
        <title>Draft Genome Sequence of Methylobacterium mesophilicum Strain SR1.6/6, Isolated from Citrus sinensis.</title>
        <authorList>
            <person name="Marinho Almeida D."/>
            <person name="Dini-Andreote F."/>
            <person name="Camargo Neves A.A."/>
            <person name="Juca Ramos R.T."/>
            <person name="Andreote F.D."/>
            <person name="Carneiro A.R."/>
            <person name="Oliveira de Souza Lima A."/>
            <person name="Caracciolo Gomes de Sa P.H."/>
            <person name="Ribeiro Barbosa M.S."/>
            <person name="Araujo W.L."/>
            <person name="Silva A."/>
        </authorList>
    </citation>
    <scope>NUCLEOTIDE SEQUENCE [LARGE SCALE GENOMIC DNA]</scope>
    <source>
        <strain evidence="2 3">SR1.6/6</strain>
    </source>
</reference>
<accession>A0A6B9FMU9</accession>
<name>A0A6B9FMU9_9HYPH</name>
<dbReference type="RefSeq" id="WP_051072128.1">
    <property type="nucleotide sequence ID" value="NZ_CP043538.1"/>
</dbReference>
<feature type="region of interest" description="Disordered" evidence="1">
    <location>
        <begin position="50"/>
        <end position="74"/>
    </location>
</feature>
<reference evidence="2 3" key="1">
    <citation type="journal article" date="2012" name="Genet. Mol. Biol.">
        <title>Analysis of 16S rRNA and mxaF genes revealing insights into Methylobacterium niche-specific plant association.</title>
        <authorList>
            <person name="Dourado M.N."/>
            <person name="Andreote F.D."/>
            <person name="Dini-Andreote F."/>
            <person name="Conti R."/>
            <person name="Araujo J.M."/>
            <person name="Araujo W.L."/>
        </authorList>
    </citation>
    <scope>NUCLEOTIDE SEQUENCE [LARGE SCALE GENOMIC DNA]</scope>
    <source>
        <strain evidence="2 3">SR1.6/6</strain>
    </source>
</reference>
<protein>
    <submittedName>
        <fullName evidence="2">Uncharacterized protein</fullName>
    </submittedName>
</protein>
<feature type="region of interest" description="Disordered" evidence="1">
    <location>
        <begin position="1"/>
        <end position="31"/>
    </location>
</feature>
<evidence type="ECO:0000313" key="3">
    <source>
        <dbReference type="Proteomes" id="UP000012488"/>
    </source>
</evidence>
<feature type="compositionally biased region" description="Low complexity" evidence="1">
    <location>
        <begin position="54"/>
        <end position="68"/>
    </location>
</feature>
<dbReference type="Proteomes" id="UP000012488">
    <property type="component" value="Chromosome"/>
</dbReference>
<dbReference type="EMBL" id="CP043538">
    <property type="protein sequence ID" value="QGY02415.1"/>
    <property type="molecule type" value="Genomic_DNA"/>
</dbReference>
<evidence type="ECO:0000256" key="1">
    <source>
        <dbReference type="SAM" id="MobiDB-lite"/>
    </source>
</evidence>
<dbReference type="AlphaFoldDB" id="A0A6B9FMU9"/>
<proteinExistence type="predicted"/>
<gene>
    <name evidence="2" type="ORF">MMSR116_11420</name>
</gene>
<evidence type="ECO:0000313" key="2">
    <source>
        <dbReference type="EMBL" id="QGY02415.1"/>
    </source>
</evidence>
<organism evidence="2 3">
    <name type="scientific">Methylobacterium mesophilicum SR1.6/6</name>
    <dbReference type="NCBI Taxonomy" id="908290"/>
    <lineage>
        <taxon>Bacteria</taxon>
        <taxon>Pseudomonadati</taxon>
        <taxon>Pseudomonadota</taxon>
        <taxon>Alphaproteobacteria</taxon>
        <taxon>Hyphomicrobiales</taxon>
        <taxon>Methylobacteriaceae</taxon>
        <taxon>Methylobacterium</taxon>
    </lineage>
</organism>
<sequence length="107" mass="11580">MMSKSPPPIELDAARPEDEFPGSETAPARSSARRLVSRIAKVLQVPEAALYDLPNARPSARSSAPDASESAERENEGIALLEAFRRIGDPETRQRILRLAEAAADQA</sequence>